<evidence type="ECO:0000259" key="4">
    <source>
        <dbReference type="SMART" id="SM00754"/>
    </source>
</evidence>
<dbReference type="RefSeq" id="WP_176445741.1">
    <property type="nucleotide sequence ID" value="NZ_FZNO01000066.1"/>
</dbReference>
<dbReference type="Proteomes" id="UP000198403">
    <property type="component" value="Unassembled WGS sequence"/>
</dbReference>
<feature type="domain" description="CHRD" evidence="4">
    <location>
        <begin position="20"/>
        <end position="147"/>
    </location>
</feature>
<evidence type="ECO:0000256" key="1">
    <source>
        <dbReference type="SAM" id="MobiDB-lite"/>
    </source>
</evidence>
<accession>A0A239AY79</accession>
<dbReference type="EMBL" id="FZNO01000066">
    <property type="protein sequence ID" value="SNS00665.1"/>
    <property type="molecule type" value="Genomic_DNA"/>
</dbReference>
<protein>
    <submittedName>
        <fullName evidence="5">CHRD domain-containing protein</fullName>
    </submittedName>
</protein>
<sequence length="193" mass="18633">MRAASLGAVLTAAALLVLSTAGPALADQVSVTGSGSGAEEVPEPGENDATVEGDFTIDTEKGMITYTVTVAGNDEDVAAAHIHQAPRGEAGDVVVTLDANAINAGTEATAMADPALAAEIAASPEAFYVNVHSPSFPAGFARAQLEAAAPGSVPAGDGSSASGVPTVIGVALVTAGVGALALGVARRRGGASA</sequence>
<dbReference type="Pfam" id="PF07452">
    <property type="entry name" value="CHRD"/>
    <property type="match status" value="1"/>
</dbReference>
<feature type="transmembrane region" description="Helical" evidence="2">
    <location>
        <begin position="167"/>
        <end position="185"/>
    </location>
</feature>
<gene>
    <name evidence="5" type="ORF">SAMN06272737_1661</name>
</gene>
<feature type="signal peptide" evidence="3">
    <location>
        <begin position="1"/>
        <end position="26"/>
    </location>
</feature>
<feature type="compositionally biased region" description="Acidic residues" evidence="1">
    <location>
        <begin position="40"/>
        <end position="50"/>
    </location>
</feature>
<name>A0A239AY79_9ACTN</name>
<reference evidence="5 6" key="1">
    <citation type="submission" date="2017-06" db="EMBL/GenBank/DDBJ databases">
        <authorList>
            <person name="Kim H.J."/>
            <person name="Triplett B.A."/>
        </authorList>
    </citation>
    <scope>NUCLEOTIDE SEQUENCE [LARGE SCALE GENOMIC DNA]</scope>
    <source>
        <strain evidence="5 6">DSM 44272</strain>
    </source>
</reference>
<feature type="region of interest" description="Disordered" evidence="1">
    <location>
        <begin position="30"/>
        <end position="50"/>
    </location>
</feature>
<feature type="chain" id="PRO_5013054150" evidence="3">
    <location>
        <begin position="27"/>
        <end position="193"/>
    </location>
</feature>
<keyword evidence="6" id="KW-1185">Reference proteome</keyword>
<evidence type="ECO:0000256" key="2">
    <source>
        <dbReference type="SAM" id="Phobius"/>
    </source>
</evidence>
<dbReference type="AlphaFoldDB" id="A0A239AY79"/>
<dbReference type="InterPro" id="IPR010895">
    <property type="entry name" value="CHRD"/>
</dbReference>
<organism evidence="5 6">
    <name type="scientific">Blastococcus mobilis</name>
    <dbReference type="NCBI Taxonomy" id="1938746"/>
    <lineage>
        <taxon>Bacteria</taxon>
        <taxon>Bacillati</taxon>
        <taxon>Actinomycetota</taxon>
        <taxon>Actinomycetes</taxon>
        <taxon>Geodermatophilales</taxon>
        <taxon>Geodermatophilaceae</taxon>
        <taxon>Blastococcus</taxon>
    </lineage>
</organism>
<evidence type="ECO:0000313" key="5">
    <source>
        <dbReference type="EMBL" id="SNS00665.1"/>
    </source>
</evidence>
<dbReference type="SMART" id="SM00754">
    <property type="entry name" value="CHRD"/>
    <property type="match status" value="1"/>
</dbReference>
<proteinExistence type="predicted"/>
<evidence type="ECO:0000313" key="6">
    <source>
        <dbReference type="Proteomes" id="UP000198403"/>
    </source>
</evidence>
<keyword evidence="2" id="KW-0472">Membrane</keyword>
<keyword evidence="3" id="KW-0732">Signal</keyword>
<evidence type="ECO:0000256" key="3">
    <source>
        <dbReference type="SAM" id="SignalP"/>
    </source>
</evidence>
<keyword evidence="2" id="KW-0812">Transmembrane</keyword>
<keyword evidence="2" id="KW-1133">Transmembrane helix</keyword>